<dbReference type="SUPFAM" id="SSF51430">
    <property type="entry name" value="NAD(P)-linked oxidoreductase"/>
    <property type="match status" value="1"/>
</dbReference>
<dbReference type="EMBL" id="JBHMBK010000012">
    <property type="protein sequence ID" value="MFB9686088.1"/>
    <property type="molecule type" value="Genomic_DNA"/>
</dbReference>
<gene>
    <name evidence="2" type="ORF">ACFFTO_17975</name>
</gene>
<name>A0ABV5U860_9PSEU</name>
<dbReference type="PANTHER" id="PTHR42686:SF1">
    <property type="entry name" value="GH17980P-RELATED"/>
    <property type="match status" value="1"/>
</dbReference>
<proteinExistence type="predicted"/>
<comment type="caution">
    <text evidence="2">The sequence shown here is derived from an EMBL/GenBank/DDBJ whole genome shotgun (WGS) entry which is preliminary data.</text>
</comment>
<keyword evidence="3" id="KW-1185">Reference proteome</keyword>
<feature type="domain" description="NADP-dependent oxidoreductase" evidence="1">
    <location>
        <begin position="30"/>
        <end position="349"/>
    </location>
</feature>
<evidence type="ECO:0000313" key="2">
    <source>
        <dbReference type="EMBL" id="MFB9686088.1"/>
    </source>
</evidence>
<sequence>MTTPHTDEHADRPLIPTRQLGATGITAPAVGIGCWAIGGPDSNLGMPMGWSTGDDDARSLSGLEAAWQHGARLYDTADVYGHGRSERLVGRLVAQVPRHEIVLGSKVGYFAGTAEHGFEPRHMRRQLEQSLDNLRTDHLDIYAFHHPNFGVDDRWLHPALEAMRTFRDEGLINAIGMRGPHRFALDRLSTGPDQRGDKVARFRALFDIVQPDILAIRDNLLTPASRSEGVFSFADEHNVGVLISKPLGQGLLTGTYRSDVQRVFGDGDHRLRKRWFQPDAIQIINAGLDRVRALIGPRSEDLIRVALWGCLNRSPNAVVLVGFTTPDQVQMNISSLGRRPDAAEIAAARDIMAEVQTRLDAAGETVLTTPTPSSLAE</sequence>
<accession>A0ABV5U860</accession>
<protein>
    <submittedName>
        <fullName evidence="2">Aldo/keto reductase</fullName>
    </submittedName>
</protein>
<evidence type="ECO:0000259" key="1">
    <source>
        <dbReference type="Pfam" id="PF00248"/>
    </source>
</evidence>
<reference evidence="2 3" key="1">
    <citation type="submission" date="2024-09" db="EMBL/GenBank/DDBJ databases">
        <authorList>
            <person name="Sun Q."/>
            <person name="Mori K."/>
        </authorList>
    </citation>
    <scope>NUCLEOTIDE SEQUENCE [LARGE SCALE GENOMIC DNA]</scope>
    <source>
        <strain evidence="2 3">JCM 13852</strain>
    </source>
</reference>
<organism evidence="2 3">
    <name type="scientific">Amycolatopsis plumensis</name>
    <dbReference type="NCBI Taxonomy" id="236508"/>
    <lineage>
        <taxon>Bacteria</taxon>
        <taxon>Bacillati</taxon>
        <taxon>Actinomycetota</taxon>
        <taxon>Actinomycetes</taxon>
        <taxon>Pseudonocardiales</taxon>
        <taxon>Pseudonocardiaceae</taxon>
        <taxon>Amycolatopsis</taxon>
    </lineage>
</organism>
<dbReference type="Gene3D" id="3.20.20.100">
    <property type="entry name" value="NADP-dependent oxidoreductase domain"/>
    <property type="match status" value="1"/>
</dbReference>
<dbReference type="Pfam" id="PF00248">
    <property type="entry name" value="Aldo_ket_red"/>
    <property type="match status" value="1"/>
</dbReference>
<dbReference type="PANTHER" id="PTHR42686">
    <property type="entry name" value="GH17980P-RELATED"/>
    <property type="match status" value="1"/>
</dbReference>
<dbReference type="Proteomes" id="UP001589535">
    <property type="component" value="Unassembled WGS sequence"/>
</dbReference>
<dbReference type="InterPro" id="IPR020471">
    <property type="entry name" value="AKR"/>
</dbReference>
<dbReference type="RefSeq" id="WP_378194706.1">
    <property type="nucleotide sequence ID" value="NZ_JBHMBK010000012.1"/>
</dbReference>
<dbReference type="InterPro" id="IPR036812">
    <property type="entry name" value="NAD(P)_OxRdtase_dom_sf"/>
</dbReference>
<dbReference type="InterPro" id="IPR023210">
    <property type="entry name" value="NADP_OxRdtase_dom"/>
</dbReference>
<evidence type="ECO:0000313" key="3">
    <source>
        <dbReference type="Proteomes" id="UP001589535"/>
    </source>
</evidence>